<evidence type="ECO:0000313" key="1">
    <source>
        <dbReference type="Proteomes" id="UP000695022"/>
    </source>
</evidence>
<dbReference type="RefSeq" id="XP_014674993.1">
    <property type="nucleotide sequence ID" value="XM_014819507.1"/>
</dbReference>
<dbReference type="PANTHER" id="PTHR20908">
    <property type="entry name" value="LD15586P"/>
    <property type="match status" value="1"/>
</dbReference>
<protein>
    <submittedName>
        <fullName evidence="2">Uncharacterized protein LOC106815083</fullName>
    </submittedName>
</protein>
<accession>A0ABM1ES22</accession>
<dbReference type="InterPro" id="IPR008547">
    <property type="entry name" value="DUF829_TMEM53"/>
</dbReference>
<sequence length="218" mass="24389">MQPLTKEAKTLKILAKYCFYDIMTIPAYIPMNVVQKSLSTQTNSITNRVIKRNLEIRQCDGGRRPALPGACLLSCVAAKRRHVYKYGDFYLQRGFDVLNVRVHIDHVLYAARAQSCVQQARNYLSHRAATVGPTPLLVHAFSTGGYLYGDMLIKMAADAERYGGIAGSISGEIFDSVVFLEGMPTTASLTVTNNRRLQTLIRTSTEQYLKLTHEHTTK</sequence>
<name>A0ABM1ES22_PRICU</name>
<reference evidence="2" key="1">
    <citation type="submission" date="2025-08" db="UniProtKB">
        <authorList>
            <consortium name="RefSeq"/>
        </authorList>
    </citation>
    <scope>IDENTIFICATION</scope>
</reference>
<dbReference type="Pfam" id="PF05705">
    <property type="entry name" value="DUF829"/>
    <property type="match status" value="1"/>
</dbReference>
<gene>
    <name evidence="2" type="primary">LOC106815083</name>
</gene>
<evidence type="ECO:0000313" key="2">
    <source>
        <dbReference type="RefSeq" id="XP_014674993.1"/>
    </source>
</evidence>
<proteinExistence type="predicted"/>
<keyword evidence="1" id="KW-1185">Reference proteome</keyword>
<dbReference type="Proteomes" id="UP000695022">
    <property type="component" value="Unplaced"/>
</dbReference>
<dbReference type="PANTHER" id="PTHR20908:SF1">
    <property type="entry name" value="LD15586P"/>
    <property type="match status" value="1"/>
</dbReference>
<organism evidence="1 2">
    <name type="scientific">Priapulus caudatus</name>
    <name type="common">Priapulid worm</name>
    <dbReference type="NCBI Taxonomy" id="37621"/>
    <lineage>
        <taxon>Eukaryota</taxon>
        <taxon>Metazoa</taxon>
        <taxon>Ecdysozoa</taxon>
        <taxon>Scalidophora</taxon>
        <taxon>Priapulida</taxon>
        <taxon>Priapulimorpha</taxon>
        <taxon>Priapulimorphida</taxon>
        <taxon>Priapulidae</taxon>
        <taxon>Priapulus</taxon>
    </lineage>
</organism>
<dbReference type="GeneID" id="106815083"/>